<comment type="caution">
    <text evidence="4">The sequence shown here is derived from an EMBL/GenBank/DDBJ whole genome shotgun (WGS) entry which is preliminary data.</text>
</comment>
<keyword evidence="2 3" id="KW-0802">TPR repeat</keyword>
<dbReference type="Pfam" id="PF14559">
    <property type="entry name" value="TPR_19"/>
    <property type="match status" value="1"/>
</dbReference>
<dbReference type="SUPFAM" id="SSF48452">
    <property type="entry name" value="TPR-like"/>
    <property type="match status" value="2"/>
</dbReference>
<feature type="repeat" description="TPR" evidence="3">
    <location>
        <begin position="244"/>
        <end position="277"/>
    </location>
</feature>
<reference evidence="4 5" key="1">
    <citation type="submission" date="2006-07" db="EMBL/GenBank/DDBJ databases">
        <title>Annotation of the draft genome assembly of Chlorobium ferroxidans DSM 13031.</title>
        <authorList>
            <consortium name="US DOE Joint Genome Institute (JGI-ORNL)"/>
            <person name="Larimer F."/>
            <person name="Land M."/>
            <person name="Hauser L."/>
        </authorList>
    </citation>
    <scope>NUCLEOTIDE SEQUENCE [LARGE SCALE GENOMIC DNA]</scope>
    <source>
        <strain evidence="4 5">DSM 13031</strain>
    </source>
</reference>
<dbReference type="InterPro" id="IPR051685">
    <property type="entry name" value="Ycf3/AcsC/BcsC/TPR_MFPF"/>
</dbReference>
<dbReference type="Proteomes" id="UP000004162">
    <property type="component" value="Unassembled WGS sequence"/>
</dbReference>
<evidence type="ECO:0000256" key="2">
    <source>
        <dbReference type="ARBA" id="ARBA00022803"/>
    </source>
</evidence>
<dbReference type="AlphaFoldDB" id="Q0YNX4"/>
<dbReference type="Pfam" id="PF13432">
    <property type="entry name" value="TPR_16"/>
    <property type="match status" value="1"/>
</dbReference>
<evidence type="ECO:0000256" key="3">
    <source>
        <dbReference type="PROSITE-ProRule" id="PRU00339"/>
    </source>
</evidence>
<dbReference type="PANTHER" id="PTHR44943:SF8">
    <property type="entry name" value="TPR REPEAT-CONTAINING PROTEIN MJ0263"/>
    <property type="match status" value="1"/>
</dbReference>
<evidence type="ECO:0000256" key="1">
    <source>
        <dbReference type="ARBA" id="ARBA00022737"/>
    </source>
</evidence>
<accession>Q0YNX4</accession>
<dbReference type="Gene3D" id="1.25.40.10">
    <property type="entry name" value="Tetratricopeptide repeat domain"/>
    <property type="match status" value="1"/>
</dbReference>
<name>Q0YNX4_9CHLB</name>
<sequence length="586" mass="66854">AGRGNDTVNGEYADLLVLDRQFEPAVTRYRELWRAGKLQRKQAVSFANALMTMKEQAEAAAVITALAERYPGDTGVLQAGAELAYSRREYARASALYRELITKKPELPLFYLRLAGVAMAEGNYSESIKRSRELLQIHPGNLDALLLIAQVSSWQRDYDTSLATYDRLIAANPVPLYYREKARVLGWMTRYDSALAEYDKAIQRYPENSALKAEAAAKREYYRNAYRHSLSAYQLWLDAEPLHPEALFDLGQLSMQQGRWREASSTYDELLAAVPDHRMAITAREKSRDYSSMTQVQSGAEFSKAISGGRLTDVAFSGYYTTFSRQVDDRFSLFMKLDSRFYHFDETSLTPISHGMTIGIEYRNQPDILLRGASGWRQNSDGLQESQTGYAEAVSNPVDNLHLGLGFHREEVIQNSTTYRNHLQTSRWQGRIVYDGYHRWNAGADYALDLYSDGNTLVTAGADLTARLLYDPERLNISYRIQEYAFNERRTTYWTPSSFVTHTAGIEWRHHFQNAELFQGGNDSYFSTAFRLSLEPGGNISHQVQAGIHHDWSQRFSSSLDGQYTWDTSASIYQDRRLSAELLWSF</sequence>
<dbReference type="EMBL" id="AASE01000047">
    <property type="protein sequence ID" value="EAT57994.1"/>
    <property type="molecule type" value="Genomic_DNA"/>
</dbReference>
<dbReference type="OrthoDB" id="712930at2"/>
<evidence type="ECO:0000313" key="4">
    <source>
        <dbReference type="EMBL" id="EAT57994.1"/>
    </source>
</evidence>
<keyword evidence="5" id="KW-1185">Reference proteome</keyword>
<dbReference type="RefSeq" id="WP_006367416.1">
    <property type="nucleotide sequence ID" value="NZ_AASE01000047.1"/>
</dbReference>
<reference evidence="4 5" key="2">
    <citation type="submission" date="2006-07" db="EMBL/GenBank/DDBJ databases">
        <title>Sequencing of the draft genome and assembly of Chlorobium ferroxidans DSM 13031.</title>
        <authorList>
            <consortium name="US DOE Joint Genome Institute (JGI-PGF)"/>
            <person name="Copeland A."/>
            <person name="Lucas S."/>
            <person name="Lapidus A."/>
            <person name="Barry K."/>
            <person name="Glavina del Rio T."/>
            <person name="Dalin E."/>
            <person name="Tice H."/>
            <person name="Bruce D."/>
            <person name="Pitluck S."/>
            <person name="Richardson P."/>
        </authorList>
    </citation>
    <scope>NUCLEOTIDE SEQUENCE [LARGE SCALE GENOMIC DNA]</scope>
    <source>
        <strain evidence="4 5">DSM 13031</strain>
    </source>
</reference>
<gene>
    <name evidence="4" type="ORF">CferDRAFT_0001</name>
</gene>
<keyword evidence="1" id="KW-0677">Repeat</keyword>
<protein>
    <submittedName>
        <fullName evidence="4">TPR repeat</fullName>
    </submittedName>
</protein>
<evidence type="ECO:0000313" key="5">
    <source>
        <dbReference type="Proteomes" id="UP000004162"/>
    </source>
</evidence>
<dbReference type="PANTHER" id="PTHR44943">
    <property type="entry name" value="CELLULOSE SYNTHASE OPERON PROTEIN C"/>
    <property type="match status" value="1"/>
</dbReference>
<dbReference type="SMART" id="SM00028">
    <property type="entry name" value="TPR"/>
    <property type="match status" value="3"/>
</dbReference>
<feature type="non-terminal residue" evidence="4">
    <location>
        <position position="1"/>
    </location>
</feature>
<proteinExistence type="predicted"/>
<dbReference type="PROSITE" id="PS50005">
    <property type="entry name" value="TPR"/>
    <property type="match status" value="1"/>
</dbReference>
<organism evidence="4 5">
    <name type="scientific">Chlorobium ferrooxidans DSM 13031</name>
    <dbReference type="NCBI Taxonomy" id="377431"/>
    <lineage>
        <taxon>Bacteria</taxon>
        <taxon>Pseudomonadati</taxon>
        <taxon>Chlorobiota</taxon>
        <taxon>Chlorobiia</taxon>
        <taxon>Chlorobiales</taxon>
        <taxon>Chlorobiaceae</taxon>
        <taxon>Chlorobium/Pelodictyon group</taxon>
        <taxon>Chlorobium</taxon>
    </lineage>
</organism>
<dbReference type="InterPro" id="IPR011990">
    <property type="entry name" value="TPR-like_helical_dom_sf"/>
</dbReference>
<dbReference type="InterPro" id="IPR019734">
    <property type="entry name" value="TPR_rpt"/>
</dbReference>